<dbReference type="PANTHER" id="PTHR47485">
    <property type="entry name" value="THYLAKOID LUMENAL 17.4 KDA PROTEIN, CHLOROPLASTIC"/>
    <property type="match status" value="1"/>
</dbReference>
<gene>
    <name evidence="3" type="ORF">PPRO1472_LOCUS1146</name>
</gene>
<feature type="region of interest" description="Disordered" evidence="2">
    <location>
        <begin position="1"/>
        <end position="21"/>
    </location>
</feature>
<dbReference type="Gene3D" id="2.160.20.80">
    <property type="entry name" value="E3 ubiquitin-protein ligase SopA"/>
    <property type="match status" value="1"/>
</dbReference>
<proteinExistence type="predicted"/>
<dbReference type="SUPFAM" id="SSF141571">
    <property type="entry name" value="Pentapeptide repeat-like"/>
    <property type="match status" value="1"/>
</dbReference>
<evidence type="ECO:0000256" key="1">
    <source>
        <dbReference type="ARBA" id="ARBA00022737"/>
    </source>
</evidence>
<reference evidence="3" key="1">
    <citation type="submission" date="2021-01" db="EMBL/GenBank/DDBJ databases">
        <authorList>
            <person name="Corre E."/>
            <person name="Pelletier E."/>
            <person name="Niang G."/>
            <person name="Scheremetjew M."/>
            <person name="Finn R."/>
            <person name="Kale V."/>
            <person name="Holt S."/>
            <person name="Cochrane G."/>
            <person name="Meng A."/>
            <person name="Brown T."/>
            <person name="Cohen L."/>
        </authorList>
    </citation>
    <scope>NUCLEOTIDE SEQUENCE</scope>
    <source>
        <strain evidence="3">RCC251</strain>
    </source>
</reference>
<dbReference type="Pfam" id="PF00805">
    <property type="entry name" value="Pentapeptide"/>
    <property type="match status" value="1"/>
</dbReference>
<dbReference type="InterPro" id="IPR001646">
    <property type="entry name" value="5peptide_repeat"/>
</dbReference>
<dbReference type="AlphaFoldDB" id="A0A7R9XMX3"/>
<dbReference type="EMBL" id="HBDW01001683">
    <property type="protein sequence ID" value="CAD8217704.1"/>
    <property type="molecule type" value="Transcribed_RNA"/>
</dbReference>
<organism evidence="3">
    <name type="scientific">Pycnococcus provasolii</name>
    <dbReference type="NCBI Taxonomy" id="41880"/>
    <lineage>
        <taxon>Eukaryota</taxon>
        <taxon>Viridiplantae</taxon>
        <taxon>Chlorophyta</taxon>
        <taxon>Pseudoscourfieldiophyceae</taxon>
        <taxon>Pseudoscourfieldiales</taxon>
        <taxon>Pycnococcaceae</taxon>
        <taxon>Pycnococcus</taxon>
    </lineage>
</organism>
<protein>
    <recommendedName>
        <fullName evidence="4">Pentapeptide repeat-containing protein</fullName>
    </recommendedName>
</protein>
<evidence type="ECO:0008006" key="4">
    <source>
        <dbReference type="Google" id="ProtNLM"/>
    </source>
</evidence>
<sequence>MPTPTNTRTCTMRVSPQGASCSFPSKNCVRASCADSSHSSHSSHSWRSLRSWRSSRSSRSLRLHSSSHSSSSQAASSSSSSSSSVLTFFHLPSSSSSFLASFALGVSVVFGACVRDVPPAYATVEEPEACSMELLQKGAKTRAGFSDFAGEAELLVNVEGCDYSGKDLSKEVLSGVRGRRSDFSHTKFGREASRADFRGAKLVDTSMVDANLYESTFDGADMRNANLENAIVSGASFGQYDGVWANLAGVNFEGALLSSSDVNKVCKNPTLDDEGKGALGCKD</sequence>
<keyword evidence="1" id="KW-0677">Repeat</keyword>
<evidence type="ECO:0000256" key="2">
    <source>
        <dbReference type="SAM" id="MobiDB-lite"/>
    </source>
</evidence>
<accession>A0A7R9XMX3</accession>
<evidence type="ECO:0000313" key="3">
    <source>
        <dbReference type="EMBL" id="CAD8217704.1"/>
    </source>
</evidence>
<name>A0A7R9XMX3_9CHLO</name>
<dbReference type="PANTHER" id="PTHR47485:SF1">
    <property type="entry name" value="THYLAKOID LUMENAL 17.4 KDA PROTEIN, CHLOROPLASTIC"/>
    <property type="match status" value="1"/>
</dbReference>